<dbReference type="InterPro" id="IPR029056">
    <property type="entry name" value="Ribokinase-like"/>
</dbReference>
<evidence type="ECO:0000256" key="5">
    <source>
        <dbReference type="ARBA" id="ARBA00022840"/>
    </source>
</evidence>
<accession>A0A133KGF3</accession>
<keyword evidence="5 7" id="KW-0067">ATP-binding</keyword>
<dbReference type="InterPro" id="IPR011611">
    <property type="entry name" value="PfkB_dom"/>
</dbReference>
<dbReference type="Proteomes" id="UP000070383">
    <property type="component" value="Unassembled WGS sequence"/>
</dbReference>
<dbReference type="UniPathway" id="UPA00704">
    <property type="reaction ID" value="UER00715"/>
</dbReference>
<evidence type="ECO:0000256" key="4">
    <source>
        <dbReference type="ARBA" id="ARBA00022777"/>
    </source>
</evidence>
<comment type="function">
    <text evidence="8">Catalyzes the ATP-dependent phosphorylation of fructose-l-phosphate to fructose-l,6-bisphosphate.</text>
</comment>
<dbReference type="EMBL" id="LRPM01000022">
    <property type="protein sequence ID" value="KWZ78606.1"/>
    <property type="molecule type" value="Genomic_DNA"/>
</dbReference>
<dbReference type="Gene3D" id="3.40.1190.20">
    <property type="match status" value="1"/>
</dbReference>
<dbReference type="PIRSF" id="PIRSF000535">
    <property type="entry name" value="1PFK/6PFK/LacC"/>
    <property type="match status" value="1"/>
</dbReference>
<evidence type="ECO:0000256" key="3">
    <source>
        <dbReference type="ARBA" id="ARBA00022741"/>
    </source>
</evidence>
<dbReference type="GO" id="GO:0005524">
    <property type="term" value="F:ATP binding"/>
    <property type="evidence" value="ECO:0007669"/>
    <property type="project" value="UniProtKB-UniRule"/>
</dbReference>
<evidence type="ECO:0000313" key="11">
    <source>
        <dbReference type="Proteomes" id="UP000070383"/>
    </source>
</evidence>
<dbReference type="InterPro" id="IPR002173">
    <property type="entry name" value="Carboh/pur_kinase_PfkB_CS"/>
</dbReference>
<comment type="similarity">
    <text evidence="1">Belongs to the carbohydrate kinase pfkB family.</text>
</comment>
<evidence type="ECO:0000256" key="2">
    <source>
        <dbReference type="ARBA" id="ARBA00022679"/>
    </source>
</evidence>
<evidence type="ECO:0000256" key="8">
    <source>
        <dbReference type="RuleBase" id="RU369061"/>
    </source>
</evidence>
<organism evidence="10 11">
    <name type="scientific">Anaerococcus tetradius</name>
    <dbReference type="NCBI Taxonomy" id="33036"/>
    <lineage>
        <taxon>Bacteria</taxon>
        <taxon>Bacillati</taxon>
        <taxon>Bacillota</taxon>
        <taxon>Tissierellia</taxon>
        <taxon>Tissierellales</taxon>
        <taxon>Peptoniphilaceae</taxon>
        <taxon>Anaerococcus</taxon>
    </lineage>
</organism>
<dbReference type="NCBIfam" id="TIGR03168">
    <property type="entry name" value="1-PFK"/>
    <property type="match status" value="1"/>
</dbReference>
<dbReference type="PANTHER" id="PTHR46566">
    <property type="entry name" value="1-PHOSPHOFRUCTOKINASE-RELATED"/>
    <property type="match status" value="1"/>
</dbReference>
<protein>
    <recommendedName>
        <fullName evidence="7">Tagatose-6-phosphate kinase</fullName>
        <ecNumber evidence="7">2.7.1.144</ecNumber>
    </recommendedName>
</protein>
<keyword evidence="2 7" id="KW-0808">Transferase</keyword>
<keyword evidence="4 8" id="KW-0418">Kinase</keyword>
<dbReference type="FunFam" id="3.40.1190.20:FF:000001">
    <property type="entry name" value="Phosphofructokinase"/>
    <property type="match status" value="1"/>
</dbReference>
<dbReference type="GO" id="GO:2001059">
    <property type="term" value="P:D-tagatose 6-phosphate catabolic process"/>
    <property type="evidence" value="ECO:0007669"/>
    <property type="project" value="UniProtKB-UniPathway"/>
</dbReference>
<evidence type="ECO:0000256" key="6">
    <source>
        <dbReference type="ARBA" id="ARBA00047745"/>
    </source>
</evidence>
<dbReference type="PATRIC" id="fig|33036.3.peg.615"/>
<keyword evidence="11" id="KW-1185">Reference proteome</keyword>
<dbReference type="CDD" id="cd01164">
    <property type="entry name" value="FruK_PfkB_like"/>
    <property type="match status" value="1"/>
</dbReference>
<evidence type="ECO:0000256" key="1">
    <source>
        <dbReference type="ARBA" id="ARBA00005380"/>
    </source>
</evidence>
<comment type="caution">
    <text evidence="10">The sequence shown here is derived from an EMBL/GenBank/DDBJ whole genome shotgun (WGS) entry which is preliminary data.</text>
</comment>
<keyword evidence="3 7" id="KW-0547">Nucleotide-binding</keyword>
<comment type="catalytic activity">
    <reaction evidence="7">
        <text>D-tagatofuranose 6-phosphate + ATP = D-tagatofuranose 1,6-bisphosphate + ADP + H(+)</text>
        <dbReference type="Rhea" id="RHEA:12420"/>
        <dbReference type="ChEBI" id="CHEBI:15378"/>
        <dbReference type="ChEBI" id="CHEBI:30616"/>
        <dbReference type="ChEBI" id="CHEBI:58694"/>
        <dbReference type="ChEBI" id="CHEBI:58695"/>
        <dbReference type="ChEBI" id="CHEBI:456216"/>
        <dbReference type="EC" id="2.7.1.144"/>
    </reaction>
</comment>
<proteinExistence type="inferred from homology"/>
<comment type="catalytic activity">
    <reaction evidence="6 8">
        <text>beta-D-fructose 1-phosphate + ATP = beta-D-fructose 1,6-bisphosphate + ADP + H(+)</text>
        <dbReference type="Rhea" id="RHEA:14213"/>
        <dbReference type="ChEBI" id="CHEBI:15378"/>
        <dbReference type="ChEBI" id="CHEBI:30616"/>
        <dbReference type="ChEBI" id="CHEBI:32966"/>
        <dbReference type="ChEBI" id="CHEBI:138881"/>
        <dbReference type="ChEBI" id="CHEBI:456216"/>
        <dbReference type="EC" id="2.7.1.56"/>
    </reaction>
</comment>
<dbReference type="OrthoDB" id="9801219at2"/>
<dbReference type="InterPro" id="IPR022463">
    <property type="entry name" value="1-PFruKinase"/>
</dbReference>
<evidence type="ECO:0000259" key="9">
    <source>
        <dbReference type="Pfam" id="PF00294"/>
    </source>
</evidence>
<dbReference type="PANTHER" id="PTHR46566:SF1">
    <property type="entry name" value="1-PHOSPHOFRUCTOKINASE"/>
    <property type="match status" value="1"/>
</dbReference>
<comment type="similarity">
    <text evidence="7">Belongs to the carbohydrate kinase PfkB family. LacC subfamily.</text>
</comment>
<evidence type="ECO:0000256" key="7">
    <source>
        <dbReference type="PIRNR" id="PIRNR000535"/>
    </source>
</evidence>
<reference evidence="11" key="1">
    <citation type="submission" date="2016-01" db="EMBL/GenBank/DDBJ databases">
        <authorList>
            <person name="Mitreva M."/>
            <person name="Pepin K.H."/>
            <person name="Mihindukulasuriya K.A."/>
            <person name="Fulton R."/>
            <person name="Fronick C."/>
            <person name="O'Laughlin M."/>
            <person name="Miner T."/>
            <person name="Herter B."/>
            <person name="Rosa B.A."/>
            <person name="Cordes M."/>
            <person name="Tomlinson C."/>
            <person name="Wollam A."/>
            <person name="Palsikar V.B."/>
            <person name="Mardis E.R."/>
            <person name="Wilson R.K."/>
        </authorList>
    </citation>
    <scope>NUCLEOTIDE SEQUENCE [LARGE SCALE GENOMIC DNA]</scope>
    <source>
        <strain evidence="11">MJR8151</strain>
    </source>
</reference>
<dbReference type="PROSITE" id="PS00584">
    <property type="entry name" value="PFKB_KINASES_2"/>
    <property type="match status" value="1"/>
</dbReference>
<keyword evidence="7" id="KW-0423">Lactose metabolism</keyword>
<feature type="domain" description="Carbohydrate kinase PfkB" evidence="9">
    <location>
        <begin position="7"/>
        <end position="279"/>
    </location>
</feature>
<dbReference type="GO" id="GO:0044281">
    <property type="term" value="P:small molecule metabolic process"/>
    <property type="evidence" value="ECO:0007669"/>
    <property type="project" value="UniProtKB-ARBA"/>
</dbReference>
<dbReference type="EC" id="2.7.1.144" evidence="7"/>
<dbReference type="GO" id="GO:0016052">
    <property type="term" value="P:carbohydrate catabolic process"/>
    <property type="evidence" value="ECO:0007669"/>
    <property type="project" value="UniProtKB-ARBA"/>
</dbReference>
<dbReference type="STRING" id="33036.HMPREF3200_00618"/>
<dbReference type="Pfam" id="PF00294">
    <property type="entry name" value="PfkB"/>
    <property type="match status" value="1"/>
</dbReference>
<dbReference type="SUPFAM" id="SSF53613">
    <property type="entry name" value="Ribokinase-like"/>
    <property type="match status" value="1"/>
</dbReference>
<sequence length="302" mass="33366">MIYTLTTNPSIDYIMRFDSFVDGATIRAISTEKYAGGKGIMVSKILRNLGNDPINIGFVGGFTGQFIKDKLRELGIREEFTKIKGDSRINAKLKYDKETEINAEGPHIDGEEIERFFEKIKEIGKDDLLVISGSLPKSLDKDFYKQVIKKAKCDFTIDIANKEVLSYLGYKPILIKPNKEELGNIFERDIDSFDEMVTYAKKLVGLGAENVIVSLGKEGSIFVDKDCVYRAKAIDGKLVNSVGAGDSMVGGFVHGIREGLTKKDAYKLAVACGTATAFSPDIGSKEKIYEILKKVEVSEIGN</sequence>
<dbReference type="GO" id="GO:0005988">
    <property type="term" value="P:lactose metabolic process"/>
    <property type="evidence" value="ECO:0007669"/>
    <property type="project" value="UniProtKB-KW"/>
</dbReference>
<dbReference type="GO" id="GO:0008662">
    <property type="term" value="F:1-phosphofructokinase activity"/>
    <property type="evidence" value="ECO:0007669"/>
    <property type="project" value="UniProtKB-UniRule"/>
</dbReference>
<dbReference type="GO" id="GO:0005829">
    <property type="term" value="C:cytosol"/>
    <property type="evidence" value="ECO:0007669"/>
    <property type="project" value="TreeGrafter"/>
</dbReference>
<dbReference type="RefSeq" id="WP_060929147.1">
    <property type="nucleotide sequence ID" value="NZ_CAMPUE010000002.1"/>
</dbReference>
<comment type="pathway">
    <text evidence="7">Carbohydrate metabolism; D-tagatose 6-phosphate degradation; D-glyceraldehyde 3-phosphate and glycerone phosphate from D-tagatose 6-phosphate: step 1/2.</text>
</comment>
<name>A0A133KGF3_9FIRM</name>
<dbReference type="AlphaFoldDB" id="A0A133KGF3"/>
<dbReference type="NCBIfam" id="TIGR03828">
    <property type="entry name" value="pfkB"/>
    <property type="match status" value="1"/>
</dbReference>
<gene>
    <name evidence="10" type="ORF">HMPREF3200_00618</name>
</gene>
<evidence type="ECO:0000313" key="10">
    <source>
        <dbReference type="EMBL" id="KWZ78606.1"/>
    </source>
</evidence>
<dbReference type="GO" id="GO:0009024">
    <property type="term" value="F:tagatose-6-phosphate kinase activity"/>
    <property type="evidence" value="ECO:0007669"/>
    <property type="project" value="UniProtKB-EC"/>
</dbReference>
<dbReference type="InterPro" id="IPR017583">
    <property type="entry name" value="Tagatose/fructose_Pkinase"/>
</dbReference>